<dbReference type="Proteomes" id="UP000179807">
    <property type="component" value="Unassembled WGS sequence"/>
</dbReference>
<dbReference type="Gene3D" id="2.40.50.40">
    <property type="match status" value="2"/>
</dbReference>
<dbReference type="PROSITE" id="PS50013">
    <property type="entry name" value="CHROMO_2"/>
    <property type="match status" value="2"/>
</dbReference>
<evidence type="ECO:0000256" key="2">
    <source>
        <dbReference type="ARBA" id="ARBA00023242"/>
    </source>
</evidence>
<gene>
    <name evidence="5" type="ORF">TRFO_19503</name>
</gene>
<evidence type="ECO:0000256" key="3">
    <source>
        <dbReference type="SAM" id="MobiDB-lite"/>
    </source>
</evidence>
<dbReference type="AlphaFoldDB" id="A0A1J4KJ85"/>
<accession>A0A1J4KJ85</accession>
<dbReference type="RefSeq" id="XP_068364144.1">
    <property type="nucleotide sequence ID" value="XM_068500827.1"/>
</dbReference>
<proteinExistence type="predicted"/>
<protein>
    <recommendedName>
        <fullName evidence="4">Chromo domain-containing protein</fullName>
    </recommendedName>
</protein>
<dbReference type="OrthoDB" id="1918685at2759"/>
<feature type="compositionally biased region" description="Basic residues" evidence="3">
    <location>
        <begin position="339"/>
        <end position="352"/>
    </location>
</feature>
<dbReference type="PANTHER" id="PTHR22812">
    <property type="entry name" value="CHROMOBOX PROTEIN"/>
    <property type="match status" value="1"/>
</dbReference>
<dbReference type="SUPFAM" id="SSF54160">
    <property type="entry name" value="Chromo domain-like"/>
    <property type="match status" value="2"/>
</dbReference>
<keyword evidence="6" id="KW-1185">Reference proteome</keyword>
<dbReference type="InterPro" id="IPR016197">
    <property type="entry name" value="Chromo-like_dom_sf"/>
</dbReference>
<sequence length="460" mass="54100">MDEEEDGIFEVQEVLAHVLQQKKHFYLIHWKGYDLPTDNTWEPIENLTNCLELLALYHTTFGQKEVKPKIIAEFLKKKQKNSPKKENYIQSDNPKNIEKLNNQISSQQNNQQILHQNSQQILHQNTNQNLHPNLQNLIQNSHQYILDTQNESPKSLENSFPALTASRLNAVSDEFKNEYISFIQSIQQDDPKDLVQDVFDKIDQRMNEETTILIDHSFQKHRIIQTEQETSALENSTELGNISSQPTSISVEDSNIPNDAEKSNTTSVNDANFHKNITRNKNARIKNKNKFSDDYENYVVDSMSEPIESSDIIDMEEETEVEMEFDEEMEEEIHETKQRGRNKKNQPRRQRVSKLSTAIHEEEFEVEKILAKRNLNGYDEYLIKWLNHPPIENSWSKEEDMCCDEMIEKFNKTSKKERKNIDHFRKLYDHYNLYPTDSEIAESDQIINYLTSKLFPGEDI</sequence>
<dbReference type="VEuPathDB" id="TrichDB:TRFO_19503"/>
<feature type="domain" description="Chromo" evidence="4">
    <location>
        <begin position="9"/>
        <end position="69"/>
    </location>
</feature>
<feature type="region of interest" description="Disordered" evidence="3">
    <location>
        <begin position="327"/>
        <end position="354"/>
    </location>
</feature>
<feature type="region of interest" description="Disordered" evidence="3">
    <location>
        <begin position="231"/>
        <end position="267"/>
    </location>
</feature>
<dbReference type="GeneID" id="94835531"/>
<dbReference type="Pfam" id="PF00385">
    <property type="entry name" value="Chromo"/>
    <property type="match status" value="2"/>
</dbReference>
<comment type="subcellular location">
    <subcellularLocation>
        <location evidence="1">Nucleus</location>
    </subcellularLocation>
</comment>
<evidence type="ECO:0000259" key="4">
    <source>
        <dbReference type="PROSITE" id="PS50013"/>
    </source>
</evidence>
<evidence type="ECO:0000313" key="5">
    <source>
        <dbReference type="EMBL" id="OHT11008.1"/>
    </source>
</evidence>
<dbReference type="InterPro" id="IPR000953">
    <property type="entry name" value="Chromo/chromo_shadow_dom"/>
</dbReference>
<dbReference type="EMBL" id="MLAK01000596">
    <property type="protein sequence ID" value="OHT11008.1"/>
    <property type="molecule type" value="Genomic_DNA"/>
</dbReference>
<evidence type="ECO:0000256" key="1">
    <source>
        <dbReference type="ARBA" id="ARBA00004123"/>
    </source>
</evidence>
<feature type="domain" description="Chromo" evidence="4">
    <location>
        <begin position="364"/>
        <end position="422"/>
    </location>
</feature>
<dbReference type="InterPro" id="IPR023780">
    <property type="entry name" value="Chromo_domain"/>
</dbReference>
<dbReference type="CDD" id="cd00024">
    <property type="entry name" value="CD_CSD"/>
    <property type="match status" value="2"/>
</dbReference>
<keyword evidence="2" id="KW-0539">Nucleus</keyword>
<reference evidence="5" key="1">
    <citation type="submission" date="2016-10" db="EMBL/GenBank/DDBJ databases">
        <authorList>
            <person name="Benchimol M."/>
            <person name="Almeida L.G."/>
            <person name="Vasconcelos A.T."/>
            <person name="Perreira-Neves A."/>
            <person name="Rosa I.A."/>
            <person name="Tasca T."/>
            <person name="Bogo M.R."/>
            <person name="de Souza W."/>
        </authorList>
    </citation>
    <scope>NUCLEOTIDE SEQUENCE [LARGE SCALE GENOMIC DNA]</scope>
    <source>
        <strain evidence="5">K</strain>
    </source>
</reference>
<dbReference type="InterPro" id="IPR051219">
    <property type="entry name" value="Heterochromatin_chromo-domain"/>
</dbReference>
<organism evidence="5 6">
    <name type="scientific">Tritrichomonas foetus</name>
    <dbReference type="NCBI Taxonomy" id="1144522"/>
    <lineage>
        <taxon>Eukaryota</taxon>
        <taxon>Metamonada</taxon>
        <taxon>Parabasalia</taxon>
        <taxon>Tritrichomonadida</taxon>
        <taxon>Tritrichomonadidae</taxon>
        <taxon>Tritrichomonas</taxon>
    </lineage>
</organism>
<comment type="caution">
    <text evidence="5">The sequence shown here is derived from an EMBL/GenBank/DDBJ whole genome shotgun (WGS) entry which is preliminary data.</text>
</comment>
<name>A0A1J4KJ85_9EUKA</name>
<dbReference type="SMART" id="SM00298">
    <property type="entry name" value="CHROMO"/>
    <property type="match status" value="2"/>
</dbReference>
<evidence type="ECO:0000313" key="6">
    <source>
        <dbReference type="Proteomes" id="UP000179807"/>
    </source>
</evidence>
<dbReference type="GO" id="GO:0005634">
    <property type="term" value="C:nucleus"/>
    <property type="evidence" value="ECO:0007669"/>
    <property type="project" value="UniProtKB-SubCell"/>
</dbReference>